<protein>
    <recommendedName>
        <fullName evidence="2">AATF leucine zipper-containing domain-containing protein</fullName>
    </recommendedName>
</protein>
<evidence type="ECO:0000256" key="1">
    <source>
        <dbReference type="SAM" id="MobiDB-lite"/>
    </source>
</evidence>
<feature type="compositionally biased region" description="Acidic residues" evidence="1">
    <location>
        <begin position="117"/>
        <end position="141"/>
    </location>
</feature>
<dbReference type="OrthoDB" id="5783963at2759"/>
<dbReference type="InterPro" id="IPR025160">
    <property type="entry name" value="AATF"/>
</dbReference>
<dbReference type="EMBL" id="CCBP010000120">
    <property type="protein sequence ID" value="CDO73242.1"/>
    <property type="molecule type" value="Genomic_DNA"/>
</dbReference>
<sequence>MAARKSLKDQLAELSQPAPIDLDPEDALAANDPSHDDPHRWPSAIDDPVAREHYVDVAPSALRKLHDSVNDPKYDGIRTSRKHLYDDRSDHATDDEDVADNEEQQDGRSVPSHSESGTDEDEDEELHSPADDTDSQDEDESGSGSEHEHEHSPSRQDQVNEASTSLSQIDINSGRAPASLRPVTDITSNLRKTHEADKKKGKAVSRQIALWDTLLDARIQLHKAVTAANRLPLNFMVPVPVLVGEWHEEQIDGLFSSLLQP</sequence>
<dbReference type="InterPro" id="IPR039223">
    <property type="entry name" value="AATF/Bfr2"/>
</dbReference>
<name>A0A060SFG0_PYCCI</name>
<evidence type="ECO:0000259" key="2">
    <source>
        <dbReference type="Pfam" id="PF13339"/>
    </source>
</evidence>
<dbReference type="GO" id="GO:0000462">
    <property type="term" value="P:maturation of SSU-rRNA from tricistronic rRNA transcript (SSU-rRNA, 5.8S rRNA, LSU-rRNA)"/>
    <property type="evidence" value="ECO:0007669"/>
    <property type="project" value="TreeGrafter"/>
</dbReference>
<organism evidence="3 4">
    <name type="scientific">Pycnoporus cinnabarinus</name>
    <name type="common">Cinnabar-red polypore</name>
    <name type="synonym">Trametes cinnabarina</name>
    <dbReference type="NCBI Taxonomy" id="5643"/>
    <lineage>
        <taxon>Eukaryota</taxon>
        <taxon>Fungi</taxon>
        <taxon>Dikarya</taxon>
        <taxon>Basidiomycota</taxon>
        <taxon>Agaricomycotina</taxon>
        <taxon>Agaricomycetes</taxon>
        <taxon>Polyporales</taxon>
        <taxon>Polyporaceae</taxon>
        <taxon>Trametes</taxon>
    </lineage>
</organism>
<feature type="compositionally biased region" description="Acidic residues" evidence="1">
    <location>
        <begin position="93"/>
        <end position="104"/>
    </location>
</feature>
<evidence type="ECO:0000313" key="4">
    <source>
        <dbReference type="Proteomes" id="UP000029665"/>
    </source>
</evidence>
<comment type="caution">
    <text evidence="3">The sequence shown here is derived from an EMBL/GenBank/DDBJ whole genome shotgun (WGS) entry which is preliminary data.</text>
</comment>
<reference evidence="3" key="1">
    <citation type="submission" date="2014-01" db="EMBL/GenBank/DDBJ databases">
        <title>The genome of the white-rot fungus Pycnoporus cinnabarinus: a basidiomycete model with a versatile arsenal for lignocellulosic biomass breakdown.</title>
        <authorList>
            <person name="Levasseur A."/>
            <person name="Lomascolo A."/>
            <person name="Ruiz-Duenas F.J."/>
            <person name="Uzan E."/>
            <person name="Piumi F."/>
            <person name="Kues U."/>
            <person name="Ram A.F.J."/>
            <person name="Murat C."/>
            <person name="Haon M."/>
            <person name="Benoit I."/>
            <person name="Arfi Y."/>
            <person name="Chevret D."/>
            <person name="Drula E."/>
            <person name="Kwon M.J."/>
            <person name="Gouret P."/>
            <person name="Lesage-Meessen L."/>
            <person name="Lombard V."/>
            <person name="Mariette J."/>
            <person name="Noirot C."/>
            <person name="Park J."/>
            <person name="Patyshakuliyeva A."/>
            <person name="Wieneger R.A.B."/>
            <person name="Wosten H.A.B."/>
            <person name="Martin F."/>
            <person name="Coutinho P.M."/>
            <person name="de Vries R."/>
            <person name="Martinez A.T."/>
            <person name="Klopp C."/>
            <person name="Pontarotti P."/>
            <person name="Henrissat B."/>
            <person name="Record E."/>
        </authorList>
    </citation>
    <scope>NUCLEOTIDE SEQUENCE [LARGE SCALE GENOMIC DNA]</scope>
    <source>
        <strain evidence="3">BRFM137</strain>
    </source>
</reference>
<dbReference type="Proteomes" id="UP000029665">
    <property type="component" value="Unassembled WGS sequence"/>
</dbReference>
<dbReference type="Pfam" id="PF13339">
    <property type="entry name" value="AATF-Che1"/>
    <property type="match status" value="1"/>
</dbReference>
<feature type="region of interest" description="Disordered" evidence="1">
    <location>
        <begin position="1"/>
        <end position="47"/>
    </location>
</feature>
<proteinExistence type="predicted"/>
<keyword evidence="4" id="KW-1185">Reference proteome</keyword>
<feature type="compositionally biased region" description="Basic and acidic residues" evidence="1">
    <location>
        <begin position="64"/>
        <end position="92"/>
    </location>
</feature>
<dbReference type="PANTHER" id="PTHR15565:SF0">
    <property type="entry name" value="PROTEIN AATF"/>
    <property type="match status" value="1"/>
</dbReference>
<dbReference type="STRING" id="5643.A0A060SFG0"/>
<gene>
    <name evidence="3" type="ORF">BN946_scf185008.g4</name>
</gene>
<dbReference type="GO" id="GO:0005730">
    <property type="term" value="C:nucleolus"/>
    <property type="evidence" value="ECO:0007669"/>
    <property type="project" value="TreeGrafter"/>
</dbReference>
<feature type="compositionally biased region" description="Polar residues" evidence="1">
    <location>
        <begin position="155"/>
        <end position="171"/>
    </location>
</feature>
<accession>A0A060SFG0</accession>
<feature type="domain" description="AATF leucine zipper-containing" evidence="2">
    <location>
        <begin position="197"/>
        <end position="233"/>
    </location>
</feature>
<dbReference type="AlphaFoldDB" id="A0A060SFG0"/>
<dbReference type="OMA" id="HRWPSAI"/>
<feature type="compositionally biased region" description="Basic and acidic residues" evidence="1">
    <location>
        <begin position="1"/>
        <end position="11"/>
    </location>
</feature>
<dbReference type="HOGENOM" id="CLU_1066127_0_0_1"/>
<dbReference type="PANTHER" id="PTHR15565">
    <property type="entry name" value="AATF PROTEIN APOPTOSIS ANTAGONIZING TRANSCRIPTION FACTOR"/>
    <property type="match status" value="1"/>
</dbReference>
<evidence type="ECO:0000313" key="3">
    <source>
        <dbReference type="EMBL" id="CDO73242.1"/>
    </source>
</evidence>
<feature type="compositionally biased region" description="Basic and acidic residues" evidence="1">
    <location>
        <begin position="145"/>
        <end position="154"/>
    </location>
</feature>
<feature type="region of interest" description="Disordered" evidence="1">
    <location>
        <begin position="63"/>
        <end position="199"/>
    </location>
</feature>